<dbReference type="RefSeq" id="WP_174246101.1">
    <property type="nucleotide sequence ID" value="NZ_BJCL01000006.1"/>
</dbReference>
<feature type="domain" description="High potential iron-sulfur proteins family profile" evidence="9">
    <location>
        <begin position="72"/>
        <end position="149"/>
    </location>
</feature>
<evidence type="ECO:0000256" key="4">
    <source>
        <dbReference type="ARBA" id="ARBA00022982"/>
    </source>
</evidence>
<protein>
    <recommendedName>
        <fullName evidence="7">High-potential iron-sulfur protein</fullName>
        <shortName evidence="7">HiPIP</shortName>
    </recommendedName>
</protein>
<sequence>MTTTDRPIALHHLPRRRFAVLLPLGGIALLAACSKPPEPAATPAPAPTPTPAPAPAAEMPAATAPAQASAGTAGLPMVDPADPSAKALAYTADASQVVAASQPKYQPGQACGNCALYAGQPGDAAGPCPLYPGRQVSAQAWCNAYAKKA</sequence>
<organism evidence="10 11">
    <name type="scientific">Pseudaquabacterium pictum</name>
    <dbReference type="NCBI Taxonomy" id="2315236"/>
    <lineage>
        <taxon>Bacteria</taxon>
        <taxon>Pseudomonadati</taxon>
        <taxon>Pseudomonadota</taxon>
        <taxon>Betaproteobacteria</taxon>
        <taxon>Burkholderiales</taxon>
        <taxon>Sphaerotilaceae</taxon>
        <taxon>Pseudaquabacterium</taxon>
    </lineage>
</organism>
<dbReference type="GO" id="GO:0009055">
    <property type="term" value="F:electron transfer activity"/>
    <property type="evidence" value="ECO:0007669"/>
    <property type="project" value="InterPro"/>
</dbReference>
<dbReference type="GO" id="GO:0046872">
    <property type="term" value="F:metal ion binding"/>
    <property type="evidence" value="ECO:0007669"/>
    <property type="project" value="UniProtKB-KW"/>
</dbReference>
<comment type="subunit">
    <text evidence="7">Homodimer.</text>
</comment>
<dbReference type="GO" id="GO:0051539">
    <property type="term" value="F:4 iron, 4 sulfur cluster binding"/>
    <property type="evidence" value="ECO:0007669"/>
    <property type="project" value="UniProtKB-KW"/>
</dbReference>
<reference evidence="11" key="1">
    <citation type="submission" date="2019-03" db="EMBL/GenBank/DDBJ databases">
        <title>Aquabacterium pictum sp.nov., the first bacteriochlorophyll a-containing freshwater bacterium in the genus Aquabacterium of the class Betaproteobacteria.</title>
        <authorList>
            <person name="Hirose S."/>
            <person name="Tank M."/>
            <person name="Hara E."/>
            <person name="Tamaki H."/>
            <person name="Takaichi S."/>
            <person name="Haruta S."/>
            <person name="Hanada S."/>
        </authorList>
    </citation>
    <scope>NUCLEOTIDE SEQUENCE [LARGE SCALE GENOMIC DNA]</scope>
    <source>
        <strain evidence="11">W35</strain>
    </source>
</reference>
<dbReference type="InterPro" id="IPR036369">
    <property type="entry name" value="HIPIP_sf"/>
</dbReference>
<comment type="similarity">
    <text evidence="7">Belongs to the high-potential iron-sulfur protein (HiPIP) family.</text>
</comment>
<evidence type="ECO:0000259" key="9">
    <source>
        <dbReference type="PROSITE" id="PS51373"/>
    </source>
</evidence>
<evidence type="ECO:0000313" key="11">
    <source>
        <dbReference type="Proteomes" id="UP000301751"/>
    </source>
</evidence>
<evidence type="ECO:0000256" key="6">
    <source>
        <dbReference type="ARBA" id="ARBA00023014"/>
    </source>
</evidence>
<dbReference type="Proteomes" id="UP000301751">
    <property type="component" value="Unassembled WGS sequence"/>
</dbReference>
<dbReference type="SUPFAM" id="SSF57652">
    <property type="entry name" value="HIPIP (high potential iron protein)"/>
    <property type="match status" value="1"/>
</dbReference>
<proteinExistence type="inferred from homology"/>
<keyword evidence="5 7" id="KW-0408">Iron</keyword>
<keyword evidence="2 7" id="KW-0004">4Fe-4S</keyword>
<keyword evidence="1 7" id="KW-0813">Transport</keyword>
<keyword evidence="4 7" id="KW-0249">Electron transport</keyword>
<feature type="region of interest" description="Disordered" evidence="8">
    <location>
        <begin position="36"/>
        <end position="78"/>
    </location>
</feature>
<accession>A0A480ATW2</accession>
<evidence type="ECO:0000256" key="1">
    <source>
        <dbReference type="ARBA" id="ARBA00022448"/>
    </source>
</evidence>
<comment type="function">
    <text evidence="7">Specific class of high-redox-potential 4Fe-4S ferredoxins. Functions in anaerobic electron transport in most purple and in some other photosynthetic bacteria and in at least one genus (Paracoccus) of halophilic, denitrifying bacteria.</text>
</comment>
<dbReference type="Gene3D" id="4.10.490.10">
    <property type="entry name" value="High potential iron-sulphur protein"/>
    <property type="match status" value="1"/>
</dbReference>
<dbReference type="AlphaFoldDB" id="A0A480ATW2"/>
<keyword evidence="6 7" id="KW-0411">Iron-sulfur</keyword>
<keyword evidence="11" id="KW-1185">Reference proteome</keyword>
<name>A0A480ATW2_9BURK</name>
<evidence type="ECO:0000256" key="7">
    <source>
        <dbReference type="RuleBase" id="RU000620"/>
    </source>
</evidence>
<dbReference type="PROSITE" id="PS51373">
    <property type="entry name" value="HIPIP"/>
    <property type="match status" value="1"/>
</dbReference>
<evidence type="ECO:0000256" key="3">
    <source>
        <dbReference type="ARBA" id="ARBA00022723"/>
    </source>
</evidence>
<feature type="compositionally biased region" description="Pro residues" evidence="8">
    <location>
        <begin position="36"/>
        <end position="54"/>
    </location>
</feature>
<dbReference type="InterPro" id="IPR000170">
    <property type="entry name" value="High_potential_FeS_prot"/>
</dbReference>
<evidence type="ECO:0000256" key="5">
    <source>
        <dbReference type="ARBA" id="ARBA00023004"/>
    </source>
</evidence>
<dbReference type="GO" id="GO:0019646">
    <property type="term" value="P:aerobic electron transport chain"/>
    <property type="evidence" value="ECO:0007669"/>
    <property type="project" value="InterPro"/>
</dbReference>
<evidence type="ECO:0000256" key="2">
    <source>
        <dbReference type="ARBA" id="ARBA00022485"/>
    </source>
</evidence>
<dbReference type="Pfam" id="PF01355">
    <property type="entry name" value="HIPIP"/>
    <property type="match status" value="1"/>
</dbReference>
<evidence type="ECO:0000313" key="10">
    <source>
        <dbReference type="EMBL" id="GCL63542.1"/>
    </source>
</evidence>
<keyword evidence="3 7" id="KW-0479">Metal-binding</keyword>
<comment type="caution">
    <text evidence="10">The sequence shown here is derived from an EMBL/GenBank/DDBJ whole genome shotgun (WGS) entry which is preliminary data.</text>
</comment>
<gene>
    <name evidence="10" type="ORF">AQPW35_26230</name>
</gene>
<dbReference type="EMBL" id="BJCL01000006">
    <property type="protein sequence ID" value="GCL63542.1"/>
    <property type="molecule type" value="Genomic_DNA"/>
</dbReference>
<feature type="compositionally biased region" description="Low complexity" evidence="8">
    <location>
        <begin position="55"/>
        <end position="73"/>
    </location>
</feature>
<evidence type="ECO:0000256" key="8">
    <source>
        <dbReference type="SAM" id="MobiDB-lite"/>
    </source>
</evidence>
<dbReference type="PROSITE" id="PS51257">
    <property type="entry name" value="PROKAR_LIPOPROTEIN"/>
    <property type="match status" value="1"/>
</dbReference>